<proteinExistence type="predicted"/>
<sequence length="114" mass="12246">ACSSVGFFDCGRRLGDGSWHPATYVSGEWWCPGACSSVGFFDCGRRLGDGSWHPATYVSGEWWRPGAYTSGLTSFATLSPFGLCLHSVDGVDNTPARVTISNEVTILLLLFMTG</sequence>
<keyword evidence="2" id="KW-1185">Reference proteome</keyword>
<gene>
    <name evidence="1" type="ORF">TraAM80_03069</name>
</gene>
<dbReference type="RefSeq" id="XP_029240103.1">
    <property type="nucleotide sequence ID" value="XM_029380049.1"/>
</dbReference>
<dbReference type="GeneID" id="40327002"/>
<protein>
    <submittedName>
        <fullName evidence="1">Uncharacterized protein</fullName>
    </submittedName>
</protein>
<dbReference type="AlphaFoldDB" id="A0A3R7KQU3"/>
<feature type="non-terminal residue" evidence="1">
    <location>
        <position position="1"/>
    </location>
</feature>
<accession>A0A3R7KQU3</accession>
<dbReference type="EMBL" id="MKGL01000076">
    <property type="protein sequence ID" value="RNF07921.1"/>
    <property type="molecule type" value="Genomic_DNA"/>
</dbReference>
<evidence type="ECO:0000313" key="2">
    <source>
        <dbReference type="Proteomes" id="UP000283634"/>
    </source>
</evidence>
<name>A0A3R7KQU3_TRYRA</name>
<comment type="caution">
    <text evidence="1">The sequence shown here is derived from an EMBL/GenBank/DDBJ whole genome shotgun (WGS) entry which is preliminary data.</text>
</comment>
<organism evidence="1 2">
    <name type="scientific">Trypanosoma rangeli</name>
    <dbReference type="NCBI Taxonomy" id="5698"/>
    <lineage>
        <taxon>Eukaryota</taxon>
        <taxon>Discoba</taxon>
        <taxon>Euglenozoa</taxon>
        <taxon>Kinetoplastea</taxon>
        <taxon>Metakinetoplastina</taxon>
        <taxon>Trypanosomatida</taxon>
        <taxon>Trypanosomatidae</taxon>
        <taxon>Trypanosoma</taxon>
        <taxon>Herpetosoma</taxon>
    </lineage>
</organism>
<dbReference type="Proteomes" id="UP000283634">
    <property type="component" value="Unassembled WGS sequence"/>
</dbReference>
<reference evidence="1 2" key="1">
    <citation type="journal article" date="2018" name="BMC Genomics">
        <title>Genomic comparison of Trypanosoma conorhini and Trypanosoma rangeli to Trypanosoma cruzi strains of high and low virulence.</title>
        <authorList>
            <person name="Bradwell K.R."/>
            <person name="Koparde V.N."/>
            <person name="Matveyev A.V."/>
            <person name="Serrano M.G."/>
            <person name="Alves J.M."/>
            <person name="Parikh H."/>
            <person name="Huang B."/>
            <person name="Lee V."/>
            <person name="Espinosa-Alvarez O."/>
            <person name="Ortiz P.A."/>
            <person name="Costa-Martins A.G."/>
            <person name="Teixeira M.M."/>
            <person name="Buck G.A."/>
        </authorList>
    </citation>
    <scope>NUCLEOTIDE SEQUENCE [LARGE SCALE GENOMIC DNA]</scope>
    <source>
        <strain evidence="1 2">AM80</strain>
    </source>
</reference>
<evidence type="ECO:0000313" key="1">
    <source>
        <dbReference type="EMBL" id="RNF07921.1"/>
    </source>
</evidence>